<dbReference type="SUPFAM" id="SSF55060">
    <property type="entry name" value="GHMP Kinase, C-terminal domain"/>
    <property type="match status" value="1"/>
</dbReference>
<dbReference type="UniPathway" id="UPA00057">
    <property type="reaction ID" value="UER00098"/>
</dbReference>
<dbReference type="GO" id="GO:0019287">
    <property type="term" value="P:isopentenyl diphosphate biosynthetic process, mevalonate pathway"/>
    <property type="evidence" value="ECO:0007669"/>
    <property type="project" value="UniProtKB-UniPathway"/>
</dbReference>
<evidence type="ECO:0000256" key="7">
    <source>
        <dbReference type="ARBA" id="ARBA00022842"/>
    </source>
</evidence>
<proteinExistence type="predicted"/>
<evidence type="ECO:0000259" key="10">
    <source>
        <dbReference type="Pfam" id="PF00288"/>
    </source>
</evidence>
<feature type="domain" description="GHMP kinase N-terminal" evidence="10">
    <location>
        <begin position="111"/>
        <end position="173"/>
    </location>
</feature>
<gene>
    <name evidence="11" type="ORF">B1991_16625</name>
</gene>
<evidence type="ECO:0000256" key="5">
    <source>
        <dbReference type="ARBA" id="ARBA00022777"/>
    </source>
</evidence>
<evidence type="ECO:0000256" key="3">
    <source>
        <dbReference type="ARBA" id="ARBA00022679"/>
    </source>
</evidence>
<comment type="caution">
    <text evidence="11">The sequence shown here is derived from an EMBL/GenBank/DDBJ whole genome shotgun (WGS) entry which is preliminary data.</text>
</comment>
<dbReference type="GO" id="GO:0004496">
    <property type="term" value="F:mevalonate kinase activity"/>
    <property type="evidence" value="ECO:0007669"/>
    <property type="project" value="InterPro"/>
</dbReference>
<evidence type="ECO:0000256" key="1">
    <source>
        <dbReference type="ARBA" id="ARBA00022490"/>
    </source>
</evidence>
<evidence type="ECO:0000256" key="8">
    <source>
        <dbReference type="ARBA" id="ARBA00023098"/>
    </source>
</evidence>
<reference evidence="11 12" key="1">
    <citation type="submission" date="2017-02" db="EMBL/GenBank/DDBJ databases">
        <title>Whole genome sequencing of Rhodanobacter lindaniclasticus DSM 17932.</title>
        <authorList>
            <person name="Kumar S."/>
            <person name="Patil P."/>
            <person name="Patil P.B."/>
        </authorList>
    </citation>
    <scope>NUCLEOTIDE SEQUENCE [LARGE SCALE GENOMIC DNA]</scope>
    <source>
        <strain evidence="11 12">DSM 17932</strain>
    </source>
</reference>
<dbReference type="InterPro" id="IPR006205">
    <property type="entry name" value="Mev_gal_kin"/>
</dbReference>
<evidence type="ECO:0000256" key="4">
    <source>
        <dbReference type="ARBA" id="ARBA00022741"/>
    </source>
</evidence>
<keyword evidence="2" id="KW-0444">Lipid biosynthesis</keyword>
<dbReference type="PANTHER" id="PTHR43290">
    <property type="entry name" value="MEVALONATE KINASE"/>
    <property type="match status" value="1"/>
</dbReference>
<keyword evidence="8" id="KW-0443">Lipid metabolism</keyword>
<dbReference type="SUPFAM" id="SSF54211">
    <property type="entry name" value="Ribosomal protein S5 domain 2-like"/>
    <property type="match status" value="1"/>
</dbReference>
<evidence type="ECO:0000256" key="9">
    <source>
        <dbReference type="ARBA" id="ARBA00029438"/>
    </source>
</evidence>
<keyword evidence="5" id="KW-0418">Kinase</keyword>
<dbReference type="PANTHER" id="PTHR43290:SF2">
    <property type="entry name" value="MEVALONATE KINASE"/>
    <property type="match status" value="1"/>
</dbReference>
<sequence>MRVLATAPGKLVITGEYAVLEGAPALVLAIDRRARATLEDSDGSDYEITAPGLGIDAAHGRLDADGRIAWPALDAAAGASLRLVGAILETLGAEDRPPPFRASLDTRAFRADGDGRRKLGLGSSAALTVALASAIRALGRRGAPSLATLLAAHRRSQDGRGSGLDVAASLSGGLLRYRLHDGQPRIAPATWPQGLVWCCVWSGRPASTSFFLQQLAAWRAQAPKRHATAMRELGDCATAAAGAASATALLEAVAAYALALERLAAASGLDIFCPEHRALAALAARLGVVYKTCGAGGGDVGIALATDAARLQAFRQAASAAGFAVLELHPAAAASVQMH</sequence>
<dbReference type="EMBL" id="MWIO01000066">
    <property type="protein sequence ID" value="THD05110.1"/>
    <property type="molecule type" value="Genomic_DNA"/>
</dbReference>
<evidence type="ECO:0000256" key="2">
    <source>
        <dbReference type="ARBA" id="ARBA00022516"/>
    </source>
</evidence>
<evidence type="ECO:0000313" key="12">
    <source>
        <dbReference type="Proteomes" id="UP000306317"/>
    </source>
</evidence>
<keyword evidence="7" id="KW-0460">Magnesium</keyword>
<name>A0A4S3K9X3_9GAMM</name>
<dbReference type="AlphaFoldDB" id="A0A4S3K9X3"/>
<keyword evidence="6" id="KW-0067">ATP-binding</keyword>
<dbReference type="RefSeq" id="WP_136259813.1">
    <property type="nucleotide sequence ID" value="NZ_MWIO01000066.1"/>
</dbReference>
<protein>
    <recommendedName>
        <fullName evidence="10">GHMP kinase N-terminal domain-containing protein</fullName>
    </recommendedName>
</protein>
<evidence type="ECO:0000256" key="6">
    <source>
        <dbReference type="ARBA" id="ARBA00022840"/>
    </source>
</evidence>
<evidence type="ECO:0000313" key="11">
    <source>
        <dbReference type="EMBL" id="THD05110.1"/>
    </source>
</evidence>
<keyword evidence="1" id="KW-0963">Cytoplasm</keyword>
<dbReference type="GO" id="GO:0005829">
    <property type="term" value="C:cytosol"/>
    <property type="evidence" value="ECO:0007669"/>
    <property type="project" value="TreeGrafter"/>
</dbReference>
<dbReference type="Gene3D" id="3.30.70.890">
    <property type="entry name" value="GHMP kinase, C-terminal domain"/>
    <property type="match status" value="1"/>
</dbReference>
<comment type="pathway">
    <text evidence="9">Isoprenoid biosynthesis; isopentenyl diphosphate biosynthesis via mevalonate pathway; isopentenyl diphosphate from (R)-mevalonate: step 1/3.</text>
</comment>
<keyword evidence="3" id="KW-0808">Transferase</keyword>
<keyword evidence="4" id="KW-0547">Nucleotide-binding</keyword>
<dbReference type="OrthoDB" id="1522677at2"/>
<dbReference type="Gene3D" id="3.30.230.10">
    <property type="match status" value="1"/>
</dbReference>
<dbReference type="Pfam" id="PF00288">
    <property type="entry name" value="GHMP_kinases_N"/>
    <property type="match status" value="1"/>
</dbReference>
<organism evidence="11 12">
    <name type="scientific">Rhodanobacter lindaniclasticus</name>
    <dbReference type="NCBI Taxonomy" id="75310"/>
    <lineage>
        <taxon>Bacteria</taxon>
        <taxon>Pseudomonadati</taxon>
        <taxon>Pseudomonadota</taxon>
        <taxon>Gammaproteobacteria</taxon>
        <taxon>Lysobacterales</taxon>
        <taxon>Rhodanobacteraceae</taxon>
        <taxon>Rhodanobacter</taxon>
    </lineage>
</organism>
<dbReference type="InterPro" id="IPR036554">
    <property type="entry name" value="GHMP_kinase_C_sf"/>
</dbReference>
<accession>A0A4S3K9X3</accession>
<dbReference type="Proteomes" id="UP000306317">
    <property type="component" value="Unassembled WGS sequence"/>
</dbReference>
<dbReference type="GO" id="GO:0005524">
    <property type="term" value="F:ATP binding"/>
    <property type="evidence" value="ECO:0007669"/>
    <property type="project" value="UniProtKB-KW"/>
</dbReference>
<dbReference type="InterPro" id="IPR014721">
    <property type="entry name" value="Ribsml_uS5_D2-typ_fold_subgr"/>
</dbReference>
<dbReference type="InterPro" id="IPR006204">
    <property type="entry name" value="GHMP_kinase_N_dom"/>
</dbReference>
<keyword evidence="12" id="KW-1185">Reference proteome</keyword>
<dbReference type="InterPro" id="IPR020568">
    <property type="entry name" value="Ribosomal_Su5_D2-typ_SF"/>
</dbReference>
<dbReference type="PRINTS" id="PR00959">
    <property type="entry name" value="MEVGALKINASE"/>
</dbReference>